<organism evidence="1 2">
    <name type="scientific">Xylaria curta</name>
    <dbReference type="NCBI Taxonomy" id="42375"/>
    <lineage>
        <taxon>Eukaryota</taxon>
        <taxon>Fungi</taxon>
        <taxon>Dikarya</taxon>
        <taxon>Ascomycota</taxon>
        <taxon>Pezizomycotina</taxon>
        <taxon>Sordariomycetes</taxon>
        <taxon>Xylariomycetidae</taxon>
        <taxon>Xylariales</taxon>
        <taxon>Xylariaceae</taxon>
        <taxon>Xylaria</taxon>
    </lineage>
</organism>
<comment type="caution">
    <text evidence="1">The sequence shown here is derived from an EMBL/GenBank/DDBJ whole genome shotgun (WGS) entry which is preliminary data.</text>
</comment>
<gene>
    <name evidence="1" type="ORF">NUW58_g1591</name>
</gene>
<accession>A0ACC1PJG0</accession>
<evidence type="ECO:0000313" key="2">
    <source>
        <dbReference type="Proteomes" id="UP001143856"/>
    </source>
</evidence>
<protein>
    <submittedName>
        <fullName evidence="1">Uncharacterized protein</fullName>
    </submittedName>
</protein>
<dbReference type="EMBL" id="JAPDGR010000178">
    <property type="protein sequence ID" value="KAJ2994294.1"/>
    <property type="molecule type" value="Genomic_DNA"/>
</dbReference>
<evidence type="ECO:0000313" key="1">
    <source>
        <dbReference type="EMBL" id="KAJ2994294.1"/>
    </source>
</evidence>
<dbReference type="Proteomes" id="UP001143856">
    <property type="component" value="Unassembled WGS sequence"/>
</dbReference>
<sequence>MDKPTALPEDETPALPAQKTPHPPRFWIIIVSLSLLAFISALDALIVSTALPKITEEIGGATQYVWIANSFVIASTVPQPMIGQLADIFGRKNAAALISGRSVQGAGAGGIYVLIDIVCCDLIALRDRGKYLGVINAWAAVAAAIGPVLGGAFARSNWRWIFYLNIPVCAIPLATLLIFMRMKTGTANTQKQFSKVSRIDYIGSIIFIPSLIALIFGLVAGGVEFPWSSWRIILPLVIGIVGWIGFHVYEHFIKYPSVPTRLFSNRTSAAAYLLAFLSSVLATALSYFLPIYFQGVLGATAFYSGVYIIPTAIGTLLFAVIAGVLLSHFGAYRPLHASAFALAIIGFGLFQLLYTWSPPVAWVFFQLIAAAGVGIPVSTCLPAIMAALPESDVASSTAMFSFVKTFGYVWGVTVPSILFNAVFNNGLPSIPSSDIQDQLRNGGSYAFASQISVLRDTLDPALLSQIQDLYTQSLRAIWWFGLGISALGFIVVFFERGLELSTELKTEYGLDGEKGSKRRQGKPQ</sequence>
<keyword evidence="2" id="KW-1185">Reference proteome</keyword>
<reference evidence="1" key="1">
    <citation type="submission" date="2022-10" db="EMBL/GenBank/DDBJ databases">
        <title>Genome Sequence of Xylaria curta.</title>
        <authorList>
            <person name="Buettner E."/>
        </authorList>
    </citation>
    <scope>NUCLEOTIDE SEQUENCE</scope>
    <source>
        <strain evidence="1">Babe10</strain>
    </source>
</reference>
<proteinExistence type="predicted"/>
<name>A0ACC1PJG0_9PEZI</name>